<dbReference type="Proteomes" id="UP001360560">
    <property type="component" value="Unassembled WGS sequence"/>
</dbReference>
<dbReference type="GO" id="GO:0030665">
    <property type="term" value="C:clathrin-coated vesicle membrane"/>
    <property type="evidence" value="ECO:0007669"/>
    <property type="project" value="UniProtKB-SubCell"/>
</dbReference>
<dbReference type="InterPro" id="IPR017105">
    <property type="entry name" value="AP3_complex_dsu"/>
</dbReference>
<dbReference type="PANTHER" id="PTHR22781:SF12">
    <property type="entry name" value="AP-3 COMPLEX SUBUNIT DELTA-1"/>
    <property type="match status" value="1"/>
</dbReference>
<evidence type="ECO:0000313" key="12">
    <source>
        <dbReference type="EMBL" id="GMM37925.1"/>
    </source>
</evidence>
<sequence length="946" mass="106123">MSLNPGEDVKSRLRPFGIVFEKSLRDLIKGIRAHKEPEAQSEFLLKAITECRQEVKSSDMDLKTMTILKLCYLEMYGFDMSWANFNVLEVMSSSKFQQKRVGYLAAGQAFRNEEDVLMLATNLLKKDLNSSSSVEVGVALSGISSVVNPTLARDVTDDIIKMLNHSKPYIRKKAVLALYKIFLQYPEALRTSFDRLCDKLDDEDDSVMAATVTVICELAKKAPKNFVNLAPRLHAILSTTKNNWVIIRLLKLFSSLAKIEPRLNSRLIPKILEIVETTGAMSLIYECINCIVVGEMLDDSNLDVAQICVDNLKPFFTATDPNLQYVGLLTLNKIATIQPHIISEQSKVIIGCLVHPDLSIRKQALDLLEYVVSEDNLEQAVSILINELLPNNTANSSNEIVLDDDFKVSIINRILDSCVFRNYTNISDFDWFISVLSDLIKISAEYNLHEIGPRLGIEFRNVLVKIPSIRSAIINDCLVDLVQDELVVSNLLGCMPEILWAIGEYSTMINDPNSLLFNLSDTFQNGIVSGDDAFEETGEYDKTLVILIPTLVKILNAYANGNSNYMWNYQEKQKVMAQLTRIIDFLNKTSVSKNFNVQERSIEFLEFLKLLKEAMEELSDDSLQSPLLLSQVLPSLFNSWELNPIAKDVQKAIAVPDELDLDAEIYPVDGSYSDPEDGYLKYRNPEYYNAASDSDISDSENEFTAYSNPLLGIQGNGVDNDGMYHDDVDELIMEDDTEAREKRRLKRLERQKNDPFYLKSEDEVNVSVSKDSFIEMDSDNDIKASTKKITSSKTVGKSKTKKVKKAKPVVLAEEVLFSGSGSVTGSANDLSAIPEGSKTKKKTKKNILKIDASGLENFDLNGSLEPEFSPQLEKEIGYVVEDVPDNTITNNNDQGELVVVSKKKKKSKKKSGDEDGTKKKKKTKTDAEGNVIEVKRKSKKKVVKIQ</sequence>
<dbReference type="GO" id="GO:0030123">
    <property type="term" value="C:AP-3 adaptor complex"/>
    <property type="evidence" value="ECO:0007669"/>
    <property type="project" value="InterPro"/>
</dbReference>
<evidence type="ECO:0000256" key="5">
    <source>
        <dbReference type="ARBA" id="ARBA00022737"/>
    </source>
</evidence>
<protein>
    <recommendedName>
        <fullName evidence="3 9">AP-3 complex subunit delta</fullName>
    </recommendedName>
</protein>
<dbReference type="GO" id="GO:0006623">
    <property type="term" value="P:protein targeting to vacuole"/>
    <property type="evidence" value="ECO:0007669"/>
    <property type="project" value="TreeGrafter"/>
</dbReference>
<feature type="region of interest" description="Disordered" evidence="10">
    <location>
        <begin position="885"/>
        <end position="932"/>
    </location>
</feature>
<organism evidence="12 13">
    <name type="scientific">Saccharomycopsis crataegensis</name>
    <dbReference type="NCBI Taxonomy" id="43959"/>
    <lineage>
        <taxon>Eukaryota</taxon>
        <taxon>Fungi</taxon>
        <taxon>Dikarya</taxon>
        <taxon>Ascomycota</taxon>
        <taxon>Saccharomycotina</taxon>
        <taxon>Saccharomycetes</taxon>
        <taxon>Saccharomycopsidaceae</taxon>
        <taxon>Saccharomycopsis</taxon>
    </lineage>
</organism>
<name>A0AAV5QUR7_9ASCO</name>
<comment type="subcellular location">
    <subcellularLocation>
        <location evidence="1">Cytoplasmic vesicle</location>
        <location evidence="1">Clathrin-coated vesicle membrane</location>
        <topology evidence="1">Peripheral membrane protein</topology>
        <orientation evidence="1">Cytoplasmic side</orientation>
    </subcellularLocation>
    <subcellularLocation>
        <location evidence="9">Golgi apparatus</location>
    </subcellularLocation>
</comment>
<keyword evidence="8" id="KW-0968">Cytoplasmic vesicle</keyword>
<dbReference type="RefSeq" id="XP_064854921.1">
    <property type="nucleotide sequence ID" value="XM_064998849.1"/>
</dbReference>
<accession>A0AAV5QUR7</accession>
<dbReference type="InterPro" id="IPR016024">
    <property type="entry name" value="ARM-type_fold"/>
</dbReference>
<evidence type="ECO:0000256" key="3">
    <source>
        <dbReference type="ARBA" id="ARBA00015717"/>
    </source>
</evidence>
<evidence type="ECO:0000256" key="1">
    <source>
        <dbReference type="ARBA" id="ARBA00004145"/>
    </source>
</evidence>
<comment type="subunit">
    <text evidence="9">Adaptor protein complex 3 (AP-3) is a heterotetramer.</text>
</comment>
<comment type="caution">
    <text evidence="12">The sequence shown here is derived from an EMBL/GenBank/DDBJ whole genome shotgun (WGS) entry which is preliminary data.</text>
</comment>
<reference evidence="12 13" key="1">
    <citation type="journal article" date="2023" name="Elife">
        <title>Identification of key yeast species and microbe-microbe interactions impacting larval growth of Drosophila in the wild.</title>
        <authorList>
            <person name="Mure A."/>
            <person name="Sugiura Y."/>
            <person name="Maeda R."/>
            <person name="Honda K."/>
            <person name="Sakurai N."/>
            <person name="Takahashi Y."/>
            <person name="Watada M."/>
            <person name="Katoh T."/>
            <person name="Gotoh A."/>
            <person name="Gotoh Y."/>
            <person name="Taniguchi I."/>
            <person name="Nakamura K."/>
            <person name="Hayashi T."/>
            <person name="Katayama T."/>
            <person name="Uemura T."/>
            <person name="Hattori Y."/>
        </authorList>
    </citation>
    <scope>NUCLEOTIDE SEQUENCE [LARGE SCALE GENOMIC DNA]</scope>
    <source>
        <strain evidence="12 13">SC-9</strain>
    </source>
</reference>
<evidence type="ECO:0000256" key="2">
    <source>
        <dbReference type="ARBA" id="ARBA00006613"/>
    </source>
</evidence>
<dbReference type="Gene3D" id="1.25.10.10">
    <property type="entry name" value="Leucine-rich Repeat Variant"/>
    <property type="match status" value="1"/>
</dbReference>
<dbReference type="Pfam" id="PF01602">
    <property type="entry name" value="Adaptin_N"/>
    <property type="match status" value="1"/>
</dbReference>
<dbReference type="PIRSF" id="PIRSF037092">
    <property type="entry name" value="AP3_complex_delta"/>
    <property type="match status" value="1"/>
</dbReference>
<keyword evidence="13" id="KW-1185">Reference proteome</keyword>
<feature type="domain" description="Clathrin/coatomer adaptor adaptin-like N-terminal" evidence="11">
    <location>
        <begin position="46"/>
        <end position="610"/>
    </location>
</feature>
<dbReference type="GeneID" id="90075900"/>
<evidence type="ECO:0000313" key="13">
    <source>
        <dbReference type="Proteomes" id="UP001360560"/>
    </source>
</evidence>
<evidence type="ECO:0000256" key="10">
    <source>
        <dbReference type="SAM" id="MobiDB-lite"/>
    </source>
</evidence>
<comment type="similarity">
    <text evidence="2 9">Belongs to the adaptor complexes large subunit family.</text>
</comment>
<dbReference type="GO" id="GO:0006896">
    <property type="term" value="P:Golgi to vacuole transport"/>
    <property type="evidence" value="ECO:0007669"/>
    <property type="project" value="TreeGrafter"/>
</dbReference>
<dbReference type="InterPro" id="IPR011989">
    <property type="entry name" value="ARM-like"/>
</dbReference>
<evidence type="ECO:0000256" key="8">
    <source>
        <dbReference type="ARBA" id="ARBA00023329"/>
    </source>
</evidence>
<dbReference type="InterPro" id="IPR002553">
    <property type="entry name" value="Clathrin/coatomer_adapt-like_N"/>
</dbReference>
<dbReference type="AlphaFoldDB" id="A0AAV5QUR7"/>
<evidence type="ECO:0000259" key="11">
    <source>
        <dbReference type="Pfam" id="PF01602"/>
    </source>
</evidence>
<evidence type="ECO:0000256" key="9">
    <source>
        <dbReference type="PIRNR" id="PIRNR037092"/>
    </source>
</evidence>
<keyword evidence="7" id="KW-0472">Membrane</keyword>
<dbReference type="FunFam" id="1.25.10.10:FF:000251">
    <property type="entry name" value="AP-3 complex subunit delta"/>
    <property type="match status" value="1"/>
</dbReference>
<evidence type="ECO:0000256" key="7">
    <source>
        <dbReference type="ARBA" id="ARBA00023136"/>
    </source>
</evidence>
<keyword evidence="9" id="KW-0333">Golgi apparatus</keyword>
<dbReference type="EMBL" id="BTFZ01000013">
    <property type="protein sequence ID" value="GMM37925.1"/>
    <property type="molecule type" value="Genomic_DNA"/>
</dbReference>
<proteinExistence type="inferred from homology"/>
<dbReference type="SUPFAM" id="SSF48371">
    <property type="entry name" value="ARM repeat"/>
    <property type="match status" value="1"/>
</dbReference>
<dbReference type="GO" id="GO:0005794">
    <property type="term" value="C:Golgi apparatus"/>
    <property type="evidence" value="ECO:0007669"/>
    <property type="project" value="UniProtKB-SubCell"/>
</dbReference>
<evidence type="ECO:0000256" key="4">
    <source>
        <dbReference type="ARBA" id="ARBA00022448"/>
    </source>
</evidence>
<evidence type="ECO:0000256" key="6">
    <source>
        <dbReference type="ARBA" id="ARBA00022927"/>
    </source>
</evidence>
<dbReference type="GO" id="GO:0010008">
    <property type="term" value="C:endosome membrane"/>
    <property type="evidence" value="ECO:0007669"/>
    <property type="project" value="TreeGrafter"/>
</dbReference>
<keyword evidence="6 9" id="KW-0653">Protein transport</keyword>
<gene>
    <name evidence="12" type="ORF">DASC09_052500</name>
</gene>
<comment type="function">
    <text evidence="9">Part of the AP-3 complex, an adaptor-related complex which is not clathrin-associated. The complex is associated with the Golgi region as well as more peripheral structures. It facilitates the budding of vesicles from the Golgi membrane.</text>
</comment>
<keyword evidence="5" id="KW-0677">Repeat</keyword>
<dbReference type="PANTHER" id="PTHR22781">
    <property type="entry name" value="DELTA ADAPTIN-RELATED"/>
    <property type="match status" value="1"/>
</dbReference>
<keyword evidence="4 9" id="KW-0813">Transport</keyword>